<proteinExistence type="predicted"/>
<dbReference type="EMBL" id="NMUH01001110">
    <property type="protein sequence ID" value="MQL89006.1"/>
    <property type="molecule type" value="Genomic_DNA"/>
</dbReference>
<accession>A0A843V1M0</accession>
<evidence type="ECO:0000313" key="3">
    <source>
        <dbReference type="Proteomes" id="UP000652761"/>
    </source>
</evidence>
<reference evidence="2" key="1">
    <citation type="submission" date="2017-07" db="EMBL/GenBank/DDBJ databases">
        <title>Taro Niue Genome Assembly and Annotation.</title>
        <authorList>
            <person name="Atibalentja N."/>
            <person name="Keating K."/>
            <person name="Fields C.J."/>
        </authorList>
    </citation>
    <scope>NUCLEOTIDE SEQUENCE</scope>
    <source>
        <strain evidence="2">Niue_2</strain>
        <tissue evidence="2">Leaf</tissue>
    </source>
</reference>
<dbReference type="AlphaFoldDB" id="A0A843V1M0"/>
<feature type="non-terminal residue" evidence="2">
    <location>
        <position position="1"/>
    </location>
</feature>
<dbReference type="Proteomes" id="UP000652761">
    <property type="component" value="Unassembled WGS sequence"/>
</dbReference>
<name>A0A843V1M0_COLES</name>
<gene>
    <name evidence="2" type="ORF">Taro_021585</name>
</gene>
<sequence>DNMISDSTHSRYIAMQMYIDNVLSQVQRTDSSTSDAGPSESCTGSSQQPGASQMLTDEVMPNEITHLLPQMQDLLSHAQDPHISQVMQDYLSFL</sequence>
<keyword evidence="3" id="KW-1185">Reference proteome</keyword>
<comment type="caution">
    <text evidence="2">The sequence shown here is derived from an EMBL/GenBank/DDBJ whole genome shotgun (WGS) entry which is preliminary data.</text>
</comment>
<protein>
    <submittedName>
        <fullName evidence="2">Uncharacterized protein</fullName>
    </submittedName>
</protein>
<feature type="compositionally biased region" description="Polar residues" evidence="1">
    <location>
        <begin position="25"/>
        <end position="55"/>
    </location>
</feature>
<feature type="region of interest" description="Disordered" evidence="1">
    <location>
        <begin position="25"/>
        <end position="58"/>
    </location>
</feature>
<evidence type="ECO:0000256" key="1">
    <source>
        <dbReference type="SAM" id="MobiDB-lite"/>
    </source>
</evidence>
<evidence type="ECO:0000313" key="2">
    <source>
        <dbReference type="EMBL" id="MQL89006.1"/>
    </source>
</evidence>
<organism evidence="2 3">
    <name type="scientific">Colocasia esculenta</name>
    <name type="common">Wild taro</name>
    <name type="synonym">Arum esculentum</name>
    <dbReference type="NCBI Taxonomy" id="4460"/>
    <lineage>
        <taxon>Eukaryota</taxon>
        <taxon>Viridiplantae</taxon>
        <taxon>Streptophyta</taxon>
        <taxon>Embryophyta</taxon>
        <taxon>Tracheophyta</taxon>
        <taxon>Spermatophyta</taxon>
        <taxon>Magnoliopsida</taxon>
        <taxon>Liliopsida</taxon>
        <taxon>Araceae</taxon>
        <taxon>Aroideae</taxon>
        <taxon>Colocasieae</taxon>
        <taxon>Colocasia</taxon>
    </lineage>
</organism>